<comment type="caution">
    <text evidence="1">The sequence shown here is derived from an EMBL/GenBank/DDBJ whole genome shotgun (WGS) entry which is preliminary data.</text>
</comment>
<protein>
    <submittedName>
        <fullName evidence="1">Uncharacterized protein</fullName>
    </submittedName>
</protein>
<dbReference type="Proteomes" id="UP000004913">
    <property type="component" value="Unassembled WGS sequence"/>
</dbReference>
<name>F5IYT8_9BACT</name>
<reference evidence="1 2" key="1">
    <citation type="submission" date="2011-04" db="EMBL/GenBank/DDBJ databases">
        <title>The Genome Sequence of Dysgonomonas gadei ATCC BAA-286.</title>
        <authorList>
            <consortium name="The Broad Institute Genome Sequencing Platform"/>
            <person name="Earl A."/>
            <person name="Ward D."/>
            <person name="Feldgarden M."/>
            <person name="Gevers D."/>
            <person name="Pudlo N."/>
            <person name="Martens E."/>
            <person name="Allen-Vercoe E."/>
            <person name="Young S.K."/>
            <person name="Zeng Q."/>
            <person name="Gargeya S."/>
            <person name="Fitzgerald M."/>
            <person name="Haas B."/>
            <person name="Abouelleil A."/>
            <person name="Alvarado L."/>
            <person name="Arachchi H.M."/>
            <person name="Berlin A."/>
            <person name="Brown A."/>
            <person name="Chapman S.B."/>
            <person name="Chen Z."/>
            <person name="Dunbar C."/>
            <person name="Freedman E."/>
            <person name="Gearin G."/>
            <person name="Gellesch M."/>
            <person name="Goldberg J."/>
            <person name="Griggs A."/>
            <person name="Gujja S."/>
            <person name="Heiman D."/>
            <person name="Howarth C."/>
            <person name="Larson L."/>
            <person name="Lui A."/>
            <person name="MacDonald P.J.P."/>
            <person name="Mehta T."/>
            <person name="Montmayeur A."/>
            <person name="Murphy C."/>
            <person name="Neiman D."/>
            <person name="Pearson M."/>
            <person name="Priest M."/>
            <person name="Roberts A."/>
            <person name="Saif S."/>
            <person name="Shea T."/>
            <person name="Shenoy N."/>
            <person name="Sisk P."/>
            <person name="Stolte C."/>
            <person name="Sykes S."/>
            <person name="Yandava C."/>
            <person name="Wortman J."/>
            <person name="Nusbaum C."/>
            <person name="Birren B."/>
        </authorList>
    </citation>
    <scope>NUCLEOTIDE SEQUENCE [LARGE SCALE GENOMIC DNA]</scope>
    <source>
        <strain evidence="1 2">ATCC BAA-286</strain>
    </source>
</reference>
<sequence>MKNNTKVSDVSGFNKVLNVMKRALPQRKRVTQRTQVKSIEQGVTFITL</sequence>
<proteinExistence type="predicted"/>
<evidence type="ECO:0000313" key="2">
    <source>
        <dbReference type="Proteomes" id="UP000004913"/>
    </source>
</evidence>
<evidence type="ECO:0000313" key="1">
    <source>
        <dbReference type="EMBL" id="EGK01485.1"/>
    </source>
</evidence>
<accession>F5IYT8</accession>
<dbReference type="HOGENOM" id="CLU_3152166_0_0_10"/>
<organism evidence="1 2">
    <name type="scientific">Dysgonomonas gadei ATCC BAA-286</name>
    <dbReference type="NCBI Taxonomy" id="742766"/>
    <lineage>
        <taxon>Bacteria</taxon>
        <taxon>Pseudomonadati</taxon>
        <taxon>Bacteroidota</taxon>
        <taxon>Bacteroidia</taxon>
        <taxon>Bacteroidales</taxon>
        <taxon>Dysgonomonadaceae</taxon>
        <taxon>Dysgonomonas</taxon>
    </lineage>
</organism>
<keyword evidence="2" id="KW-1185">Reference proteome</keyword>
<dbReference type="EMBL" id="ADLV01000027">
    <property type="protein sequence ID" value="EGK01485.1"/>
    <property type="molecule type" value="Genomic_DNA"/>
</dbReference>
<gene>
    <name evidence="1" type="ORF">HMPREF9455_02318</name>
</gene>
<dbReference type="AlphaFoldDB" id="F5IYT8"/>